<feature type="compositionally biased region" description="Basic and acidic residues" evidence="12">
    <location>
        <begin position="467"/>
        <end position="495"/>
    </location>
</feature>
<sequence>MLLTSATLHHYHHHHHHHPQLPTKTLQKPTTRTLVRSSVPLRNSAIQRIAEKLRSLGFTDPNPEPKVETTAGEIFIPLPHRLPKHRVGHTLDQSWSTPENPVPEPGAGTQMARFHELREFARREKESQRKWGRKEKVATFAERSLAAGEIRRLQRVGIELRKKLKVGKAGITEGIVNGIHERWRRHEVVKIACEDLCRLNMKRTHDLLERKTGGMVVWRSGSKIILYRGPNYKYPYFLSDTTSATDPLSDQDSDNDQLDQIEGPGSSSSTDGINPSVPSHTQPELIRGVGSPDRVRFQLPGEAQLVEEADCLLDGLGPRFNDWWGYKPLPVDGDLLPAIIPGYRRPFRLLPYGVQPKLTNDEMTTIRRLGRPVRCHFVLGRNRNLQGLAAAIVKLWEKCEIAKIAVKRGVQNTNSELMAEELKLLTGGTVLSRDREFIVFYRGKDFLPSVVASAIEERRKHEIFGDSKSEEYRASSETAQKLERDNTKSDAKDNLRGTTNHENILVSEPKKQSPTEAAIERTTMKLAMALEKKVKADQLLVELEKAELPQQHDVDKEGITQEERYMLRKVGLRMKPFLLLGRRGAFAGTIENMHLHWKYRELVKVICKEKSVEDVHKVAQTLEVESSGVLVAIEKVYDGYAIIMYRGKNYERPVCLRPQTLLNKRQAMKRSLEAQRCESLKLHVLELTRNIDELKLQLVKDKEANSEQLVDESILFMAGDKCGQDSNSMYLNNGMVNSTHNIQAAGQDKLVDSSWSCDGTENGFKFSSESFCEETQASLSMSMPGEGPVDSTCPDNFMSEGMSGSADEHCISDTEPTESSVRSAKREPEVSDPVVDKTCWNKMASRSRHLSNRDRLLLRKQALVIRKRPVLAVGRSNIISGVAKQIKAHFERHPFAIVNVKGRAEGTSIQEVVFKLEQATGAVLVSQEPSKVILYRGWGAGDEPRHTHNENARDLRTTSVGKEDGARPAVSPELIAAIKLECGLHCGREERARIEAGS</sequence>
<feature type="region of interest" description="Disordered" evidence="12">
    <location>
        <begin position="804"/>
        <end position="830"/>
    </location>
</feature>
<organism evidence="14 15">
    <name type="scientific">Cephalotus follicularis</name>
    <name type="common">Albany pitcher plant</name>
    <dbReference type="NCBI Taxonomy" id="3775"/>
    <lineage>
        <taxon>Eukaryota</taxon>
        <taxon>Viridiplantae</taxon>
        <taxon>Streptophyta</taxon>
        <taxon>Embryophyta</taxon>
        <taxon>Tracheophyta</taxon>
        <taxon>Spermatophyta</taxon>
        <taxon>Magnoliopsida</taxon>
        <taxon>eudicotyledons</taxon>
        <taxon>Gunneridae</taxon>
        <taxon>Pentapetalae</taxon>
        <taxon>rosids</taxon>
        <taxon>fabids</taxon>
        <taxon>Oxalidales</taxon>
        <taxon>Cephalotaceae</taxon>
        <taxon>Cephalotus</taxon>
    </lineage>
</organism>
<dbReference type="PANTHER" id="PTHR31846">
    <property type="entry name" value="CRS1 / YHBY (CRM) DOMAIN-CONTAINING PROTEIN"/>
    <property type="match status" value="1"/>
</dbReference>
<evidence type="ECO:0000256" key="10">
    <source>
        <dbReference type="PROSITE-ProRule" id="PRU00626"/>
    </source>
</evidence>
<feature type="compositionally biased region" description="Basic residues" evidence="12">
    <location>
        <begin position="9"/>
        <end position="19"/>
    </location>
</feature>
<feature type="domain" description="CRM" evidence="13">
    <location>
        <begin position="557"/>
        <end position="657"/>
    </location>
</feature>
<dbReference type="InParanoid" id="A0A1Q3C437"/>
<evidence type="ECO:0000256" key="3">
    <source>
        <dbReference type="ARBA" id="ARBA00022640"/>
    </source>
</evidence>
<feature type="region of interest" description="Disordered" evidence="12">
    <location>
        <begin position="467"/>
        <end position="500"/>
    </location>
</feature>
<dbReference type="FunFam" id="3.30.110.60:FF:000002">
    <property type="entry name" value="CRS2-associated factor 1, chloroplastic"/>
    <property type="match status" value="2"/>
</dbReference>
<dbReference type="GO" id="GO:0000373">
    <property type="term" value="P:Group II intron splicing"/>
    <property type="evidence" value="ECO:0007669"/>
    <property type="project" value="UniProtKB-ARBA"/>
</dbReference>
<dbReference type="GO" id="GO:1990904">
    <property type="term" value="C:ribonucleoprotein complex"/>
    <property type="evidence" value="ECO:0007669"/>
    <property type="project" value="UniProtKB-KW"/>
</dbReference>
<protein>
    <submittedName>
        <fullName evidence="14">CRS1_YhbY domain-containing protein</fullName>
    </submittedName>
</protein>
<keyword evidence="8" id="KW-0508">mRNA splicing</keyword>
<comment type="subcellular location">
    <subcellularLocation>
        <location evidence="1">Plastid</location>
        <location evidence="1">Chloroplast</location>
    </subcellularLocation>
</comment>
<dbReference type="FunFam" id="3.30.110.60:FF:000003">
    <property type="entry name" value="CRM-domain containing factor CFM3B, chloroplastic"/>
    <property type="match status" value="1"/>
</dbReference>
<keyword evidence="4" id="KW-0507">mRNA processing</keyword>
<feature type="compositionally biased region" description="Polar residues" evidence="12">
    <location>
        <begin position="265"/>
        <end position="282"/>
    </location>
</feature>
<dbReference type="InterPro" id="IPR035920">
    <property type="entry name" value="YhbY-like_sf"/>
</dbReference>
<keyword evidence="9" id="KW-0687">Ribonucleoprotein</keyword>
<gene>
    <name evidence="14" type="ORF">CFOL_v3_18292</name>
</gene>
<dbReference type="FunCoup" id="A0A1Q3C437">
    <property type="interactions" value="1698"/>
</dbReference>
<evidence type="ECO:0000256" key="1">
    <source>
        <dbReference type="ARBA" id="ARBA00004229"/>
    </source>
</evidence>
<evidence type="ECO:0000256" key="7">
    <source>
        <dbReference type="ARBA" id="ARBA00022946"/>
    </source>
</evidence>
<comment type="caution">
    <text evidence="14">The sequence shown here is derived from an EMBL/GenBank/DDBJ whole genome shotgun (WGS) entry which is preliminary data.</text>
</comment>
<feature type="domain" description="CRM" evidence="13">
    <location>
        <begin position="356"/>
        <end position="453"/>
    </location>
</feature>
<feature type="region of interest" description="Disordered" evidence="12">
    <location>
        <begin position="1"/>
        <end position="28"/>
    </location>
</feature>
<evidence type="ECO:0000256" key="6">
    <source>
        <dbReference type="ARBA" id="ARBA00022884"/>
    </source>
</evidence>
<evidence type="ECO:0000313" key="15">
    <source>
        <dbReference type="Proteomes" id="UP000187406"/>
    </source>
</evidence>
<dbReference type="InterPro" id="IPR001890">
    <property type="entry name" value="RNA-binding_CRM"/>
</dbReference>
<evidence type="ECO:0000256" key="2">
    <source>
        <dbReference type="ARBA" id="ARBA00022528"/>
    </source>
</evidence>
<feature type="domain" description="CRM" evidence="13">
    <location>
        <begin position="143"/>
        <end position="239"/>
    </location>
</feature>
<dbReference type="PANTHER" id="PTHR31846:SF20">
    <property type="entry name" value="CRM-DOMAIN CONTAINING FACTOR CFM2, CHLOROPLASTIC"/>
    <property type="match status" value="1"/>
</dbReference>
<dbReference type="GO" id="GO:0003729">
    <property type="term" value="F:mRNA binding"/>
    <property type="evidence" value="ECO:0007669"/>
    <property type="project" value="InterPro"/>
</dbReference>
<dbReference type="Pfam" id="PF01985">
    <property type="entry name" value="CRS1_YhbY"/>
    <property type="match status" value="4"/>
</dbReference>
<name>A0A1Q3C437_CEPFO</name>
<dbReference type="AlphaFoldDB" id="A0A1Q3C437"/>
<feature type="domain" description="CRM" evidence="13">
    <location>
        <begin position="848"/>
        <end position="947"/>
    </location>
</feature>
<keyword evidence="11" id="KW-0175">Coiled coil</keyword>
<feature type="compositionally biased region" description="Acidic residues" evidence="12">
    <location>
        <begin position="249"/>
        <end position="259"/>
    </location>
</feature>
<dbReference type="Gene3D" id="3.30.110.60">
    <property type="entry name" value="YhbY-like"/>
    <property type="match status" value="4"/>
</dbReference>
<evidence type="ECO:0000256" key="11">
    <source>
        <dbReference type="SAM" id="Coils"/>
    </source>
</evidence>
<proteinExistence type="predicted"/>
<dbReference type="GO" id="GO:0006397">
    <property type="term" value="P:mRNA processing"/>
    <property type="evidence" value="ECO:0007669"/>
    <property type="project" value="UniProtKB-KW"/>
</dbReference>
<reference evidence="15" key="1">
    <citation type="submission" date="2016-04" db="EMBL/GenBank/DDBJ databases">
        <title>Cephalotus genome sequencing.</title>
        <authorList>
            <person name="Fukushima K."/>
            <person name="Hasebe M."/>
            <person name="Fang X."/>
        </authorList>
    </citation>
    <scope>NUCLEOTIDE SEQUENCE [LARGE SCALE GENOMIC DNA]</scope>
    <source>
        <strain evidence="15">cv. St1</strain>
    </source>
</reference>
<keyword evidence="5" id="KW-0677">Repeat</keyword>
<accession>A0A1Q3C437</accession>
<keyword evidence="3" id="KW-0934">Plastid</keyword>
<evidence type="ECO:0000256" key="12">
    <source>
        <dbReference type="SAM" id="MobiDB-lite"/>
    </source>
</evidence>
<keyword evidence="15" id="KW-1185">Reference proteome</keyword>
<dbReference type="PROSITE" id="PS51295">
    <property type="entry name" value="CRM"/>
    <property type="match status" value="4"/>
</dbReference>
<dbReference type="SMART" id="SM01103">
    <property type="entry name" value="CRS1_YhbY"/>
    <property type="match status" value="4"/>
</dbReference>
<evidence type="ECO:0000259" key="13">
    <source>
        <dbReference type="PROSITE" id="PS51295"/>
    </source>
</evidence>
<dbReference type="GO" id="GO:0009507">
    <property type="term" value="C:chloroplast"/>
    <property type="evidence" value="ECO:0007669"/>
    <property type="project" value="UniProtKB-SubCell"/>
</dbReference>
<keyword evidence="6 10" id="KW-0694">RNA-binding</keyword>
<keyword evidence="2" id="KW-0150">Chloroplast</keyword>
<feature type="compositionally biased region" description="Basic and acidic residues" evidence="12">
    <location>
        <begin position="943"/>
        <end position="966"/>
    </location>
</feature>
<dbReference type="EMBL" id="BDDD01001277">
    <property type="protein sequence ID" value="GAV74812.1"/>
    <property type="molecule type" value="Genomic_DNA"/>
</dbReference>
<dbReference type="InterPro" id="IPR045278">
    <property type="entry name" value="CRS1/CFM2/CFM3"/>
</dbReference>
<evidence type="ECO:0000256" key="8">
    <source>
        <dbReference type="ARBA" id="ARBA00023187"/>
    </source>
</evidence>
<keyword evidence="7" id="KW-0809">Transit peptide</keyword>
<feature type="coiled-coil region" evidence="11">
    <location>
        <begin position="677"/>
        <end position="704"/>
    </location>
</feature>
<dbReference type="Proteomes" id="UP000187406">
    <property type="component" value="Unassembled WGS sequence"/>
</dbReference>
<evidence type="ECO:0000256" key="9">
    <source>
        <dbReference type="ARBA" id="ARBA00023274"/>
    </source>
</evidence>
<dbReference type="STRING" id="3775.A0A1Q3C437"/>
<evidence type="ECO:0000313" key="14">
    <source>
        <dbReference type="EMBL" id="GAV74812.1"/>
    </source>
</evidence>
<evidence type="ECO:0000256" key="5">
    <source>
        <dbReference type="ARBA" id="ARBA00022737"/>
    </source>
</evidence>
<dbReference type="OrthoDB" id="551352at2759"/>
<evidence type="ECO:0000256" key="4">
    <source>
        <dbReference type="ARBA" id="ARBA00022664"/>
    </source>
</evidence>
<feature type="region of interest" description="Disordered" evidence="12">
    <location>
        <begin position="245"/>
        <end position="287"/>
    </location>
</feature>
<dbReference type="SUPFAM" id="SSF75471">
    <property type="entry name" value="YhbY-like"/>
    <property type="match status" value="4"/>
</dbReference>
<feature type="region of interest" description="Disordered" evidence="12">
    <location>
        <begin position="943"/>
        <end position="967"/>
    </location>
</feature>